<dbReference type="InterPro" id="IPR010920">
    <property type="entry name" value="LSM_dom_sf"/>
</dbReference>
<feature type="compositionally biased region" description="Polar residues" evidence="14">
    <location>
        <begin position="596"/>
        <end position="612"/>
    </location>
</feature>
<dbReference type="PRINTS" id="PR00882">
    <property type="entry name" value="RIBOSOMALL7A"/>
</dbReference>
<dbReference type="InterPro" id="IPR029064">
    <property type="entry name" value="Ribosomal_eL30-like_sf"/>
</dbReference>
<evidence type="ECO:0000256" key="10">
    <source>
        <dbReference type="ARBA" id="ARBA00023187"/>
    </source>
</evidence>
<dbReference type="InterPro" id="IPR016039">
    <property type="entry name" value="Thiolase-like"/>
</dbReference>
<feature type="compositionally biased region" description="Basic and acidic residues" evidence="14">
    <location>
        <begin position="882"/>
        <end position="895"/>
    </location>
</feature>
<evidence type="ECO:0000256" key="9">
    <source>
        <dbReference type="ARBA" id="ARBA00022833"/>
    </source>
</evidence>
<evidence type="ECO:0000256" key="6">
    <source>
        <dbReference type="ARBA" id="ARBA00022664"/>
    </source>
</evidence>
<name>A0ABQ7YCX5_BRANA</name>
<keyword evidence="7" id="KW-0479">Metal-binding</keyword>
<keyword evidence="11" id="KW-0539">Nucleus</keyword>
<evidence type="ECO:0000313" key="18">
    <source>
        <dbReference type="Proteomes" id="UP000824890"/>
    </source>
</evidence>
<feature type="region of interest" description="Disordered" evidence="14">
    <location>
        <begin position="210"/>
        <end position="237"/>
    </location>
</feature>
<keyword evidence="10" id="KW-0508">mRNA splicing</keyword>
<dbReference type="InterPro" id="IPR004037">
    <property type="entry name" value="Ribosomal_eL8-like_CS"/>
</dbReference>
<dbReference type="Gene3D" id="3.30.1330.30">
    <property type="match status" value="1"/>
</dbReference>
<dbReference type="PRINTS" id="PR00881">
    <property type="entry name" value="L7ARS6FAMILY"/>
</dbReference>
<dbReference type="Pfam" id="PF00109">
    <property type="entry name" value="ketoacyl-synt"/>
    <property type="match status" value="1"/>
</dbReference>
<dbReference type="InterPro" id="IPR018492">
    <property type="entry name" value="Ribosomal_eL8/Nhp2"/>
</dbReference>
<dbReference type="InterPro" id="IPR029058">
    <property type="entry name" value="AB_hydrolase_fold"/>
</dbReference>
<dbReference type="InterPro" id="IPR047575">
    <property type="entry name" value="Sm"/>
</dbReference>
<keyword evidence="8" id="KW-0863">Zinc-finger</keyword>
<evidence type="ECO:0000256" key="5">
    <source>
        <dbReference type="ARBA" id="ARBA00022490"/>
    </source>
</evidence>
<gene>
    <name evidence="17" type="ORF">HID58_082800</name>
</gene>
<feature type="compositionally biased region" description="Basic and acidic residues" evidence="14">
    <location>
        <begin position="577"/>
        <end position="595"/>
    </location>
</feature>
<evidence type="ECO:0000259" key="16">
    <source>
        <dbReference type="PROSITE" id="PS52002"/>
    </source>
</evidence>
<dbReference type="Pfam" id="PF01423">
    <property type="entry name" value="LSM"/>
    <property type="match status" value="1"/>
</dbReference>
<feature type="region of interest" description="Disordered" evidence="14">
    <location>
        <begin position="358"/>
        <end position="421"/>
    </location>
</feature>
<dbReference type="InterPro" id="IPR056406">
    <property type="entry name" value="THD_CWZF3/5/7"/>
</dbReference>
<feature type="compositionally biased region" description="Polar residues" evidence="14">
    <location>
        <begin position="973"/>
        <end position="986"/>
    </location>
</feature>
<feature type="non-terminal residue" evidence="17">
    <location>
        <position position="1"/>
    </location>
</feature>
<feature type="compositionally biased region" description="Low complexity" evidence="14">
    <location>
        <begin position="210"/>
        <end position="228"/>
    </location>
</feature>
<organism evidence="17 18">
    <name type="scientific">Brassica napus</name>
    <name type="common">Rape</name>
    <dbReference type="NCBI Taxonomy" id="3708"/>
    <lineage>
        <taxon>Eukaryota</taxon>
        <taxon>Viridiplantae</taxon>
        <taxon>Streptophyta</taxon>
        <taxon>Embryophyta</taxon>
        <taxon>Tracheophyta</taxon>
        <taxon>Spermatophyta</taxon>
        <taxon>Magnoliopsida</taxon>
        <taxon>eudicotyledons</taxon>
        <taxon>Gunneridae</taxon>
        <taxon>Pentapetalae</taxon>
        <taxon>rosids</taxon>
        <taxon>malvids</taxon>
        <taxon>Brassicales</taxon>
        <taxon>Brassicaceae</taxon>
        <taxon>Brassiceae</taxon>
        <taxon>Brassica</taxon>
    </lineage>
</organism>
<dbReference type="SUPFAM" id="SSF53474">
    <property type="entry name" value="alpha/beta-Hydrolases"/>
    <property type="match status" value="1"/>
</dbReference>
<dbReference type="InterPro" id="IPR011124">
    <property type="entry name" value="Znf_CW"/>
</dbReference>
<dbReference type="PROSITE" id="PS01082">
    <property type="entry name" value="RIBOSOMAL_L7AE"/>
    <property type="match status" value="1"/>
</dbReference>
<dbReference type="SUPFAM" id="SSF55315">
    <property type="entry name" value="L30e-like"/>
    <property type="match status" value="1"/>
</dbReference>
<feature type="compositionally biased region" description="Polar residues" evidence="14">
    <location>
        <begin position="113"/>
        <end position="140"/>
    </location>
</feature>
<feature type="region of interest" description="Disordered" evidence="14">
    <location>
        <begin position="105"/>
        <end position="184"/>
    </location>
</feature>
<feature type="compositionally biased region" description="Basic and acidic residues" evidence="14">
    <location>
        <begin position="389"/>
        <end position="408"/>
    </location>
</feature>
<feature type="compositionally biased region" description="Low complexity" evidence="14">
    <location>
        <begin position="700"/>
        <end position="709"/>
    </location>
</feature>
<feature type="region of interest" description="Disordered" evidence="14">
    <location>
        <begin position="550"/>
        <end position="650"/>
    </location>
</feature>
<feature type="compositionally biased region" description="Basic and acidic residues" evidence="14">
    <location>
        <begin position="778"/>
        <end position="791"/>
    </location>
</feature>
<evidence type="ECO:0000256" key="14">
    <source>
        <dbReference type="SAM" id="MobiDB-lite"/>
    </source>
</evidence>
<dbReference type="InterPro" id="IPR055300">
    <property type="entry name" value="CWZF3/5/7"/>
</dbReference>
<dbReference type="Pfam" id="PF24756">
    <property type="entry name" value="THD_CWZF3-5-7"/>
    <property type="match status" value="2"/>
</dbReference>
<evidence type="ECO:0000259" key="15">
    <source>
        <dbReference type="PROSITE" id="PS51050"/>
    </source>
</evidence>
<dbReference type="InterPro" id="IPR027248">
    <property type="entry name" value="Sm_D2"/>
</dbReference>
<dbReference type="SUPFAM" id="SSF50182">
    <property type="entry name" value="Sm-like ribonucleoproteins"/>
    <property type="match status" value="1"/>
</dbReference>
<dbReference type="Gene3D" id="2.30.30.100">
    <property type="match status" value="1"/>
</dbReference>
<comment type="subcellular location">
    <subcellularLocation>
        <location evidence="2">Cytoplasm</location>
        <location evidence="2">Cytosol</location>
    </subcellularLocation>
    <subcellularLocation>
        <location evidence="1">Nucleus</location>
    </subcellularLocation>
</comment>
<proteinExistence type="inferred from homology"/>
<dbReference type="PROSITE" id="PS52002">
    <property type="entry name" value="SM"/>
    <property type="match status" value="1"/>
</dbReference>
<dbReference type="Gene3D" id="3.40.50.1820">
    <property type="entry name" value="alpha/beta hydrolase"/>
    <property type="match status" value="1"/>
</dbReference>
<keyword evidence="12" id="KW-0687">Ribonucleoprotein</keyword>
<dbReference type="Pfam" id="PF01248">
    <property type="entry name" value="Ribosomal_L7Ae"/>
    <property type="match status" value="1"/>
</dbReference>
<evidence type="ECO:0000256" key="3">
    <source>
        <dbReference type="ARBA" id="ARBA00007337"/>
    </source>
</evidence>
<evidence type="ECO:0000256" key="8">
    <source>
        <dbReference type="ARBA" id="ARBA00022771"/>
    </source>
</evidence>
<evidence type="ECO:0000256" key="7">
    <source>
        <dbReference type="ARBA" id="ARBA00022723"/>
    </source>
</evidence>
<dbReference type="EMBL" id="JAGKQM010000018">
    <property type="protein sequence ID" value="KAH0865589.1"/>
    <property type="molecule type" value="Genomic_DNA"/>
</dbReference>
<feature type="compositionally biased region" description="Polar residues" evidence="14">
    <location>
        <begin position="550"/>
        <end position="559"/>
    </location>
</feature>
<dbReference type="InterPro" id="IPR014030">
    <property type="entry name" value="Ketoacyl_synth_N"/>
</dbReference>
<feature type="domain" description="Sm" evidence="16">
    <location>
        <begin position="2148"/>
        <end position="2234"/>
    </location>
</feature>
<keyword evidence="6" id="KW-0507">mRNA processing</keyword>
<evidence type="ECO:0000256" key="4">
    <source>
        <dbReference type="ARBA" id="ARBA00008146"/>
    </source>
</evidence>
<feature type="compositionally biased region" description="Basic and acidic residues" evidence="14">
    <location>
        <begin position="947"/>
        <end position="960"/>
    </location>
</feature>
<dbReference type="InterPro" id="IPR022742">
    <property type="entry name" value="Hydrolase_4"/>
</dbReference>
<keyword evidence="18" id="KW-1185">Reference proteome</keyword>
<feature type="compositionally biased region" description="Basic and acidic residues" evidence="14">
    <location>
        <begin position="737"/>
        <end position="757"/>
    </location>
</feature>
<dbReference type="Gene3D" id="3.40.47.10">
    <property type="match status" value="1"/>
</dbReference>
<evidence type="ECO:0000256" key="2">
    <source>
        <dbReference type="ARBA" id="ARBA00004514"/>
    </source>
</evidence>
<evidence type="ECO:0000256" key="12">
    <source>
        <dbReference type="ARBA" id="ARBA00023274"/>
    </source>
</evidence>
<dbReference type="SUPFAM" id="SSF53901">
    <property type="entry name" value="Thiolase-like"/>
    <property type="match status" value="1"/>
</dbReference>
<dbReference type="Pfam" id="PF07496">
    <property type="entry name" value="zf-CW"/>
    <property type="match status" value="1"/>
</dbReference>
<dbReference type="InterPro" id="IPR004038">
    <property type="entry name" value="Ribosomal_eL8/eL30/eS12/Gad45"/>
</dbReference>
<dbReference type="InterPro" id="IPR001921">
    <property type="entry name" value="Ribosomal_eL8_euk"/>
</dbReference>
<keyword evidence="9" id="KW-0862">Zinc</keyword>
<comment type="similarity">
    <text evidence="3">Belongs to the eukaryotic ribosomal protein eL8 family.</text>
</comment>
<dbReference type="Pfam" id="PF12146">
    <property type="entry name" value="Hydrolase_4"/>
    <property type="match status" value="1"/>
</dbReference>
<dbReference type="Proteomes" id="UP000824890">
    <property type="component" value="Unassembled WGS sequence"/>
</dbReference>
<sequence>FLGFDFVSCVGFGGPDRGLGFWLVWKRNMEESELEEGEACSYNTLNDFGGTIDPDNDLSYIDDKLQNILGHFKKDFEGDFSAENLGAKFGGYGSFLPTYQRSPLWSHPKTPAKPQSSAGTRSPNILLSESQSGNAASSTVPKKEKPGLVSSRIPKKSMKSKKPNSSSRQETETKKPGVFSKQNSLKLRIKMGSDNLSTDNNAAAIKSGLGLDLSPSLSSDNNNSLSGSEGMNGEPQGCSPLESPTCILNAMTSIPVDHCQLLSPLSDDLIRFIERETPQNGYKYMAKGVETQKAGEKQSVEKKRKMVETNVRSKKGVLDGTDTTVKEPTETNTSYPENNERASSTLFDASKEKYNGRVKGEMETSTTKVKSGHKKRSDHIEQELQSSSKFKEHRSSKMNGEAEKKEVAALKPKNSGKKTEETYKDFFGDMEDSEEEEEEPNCSLSEKGLPALEDMPEKSSFTRAESQNVGPGPVLSKLGSNPVIIQDNWVACDKCGKWRLLPYGVLPKDLPKKWMCTMLNWLPDANYCHVPEDETTKALYALYQIPAPDSQASVQSNPSGLKPQGDDNTKKKKKGLRKMDNGMDREVSRTAETSKKTVLTSARNGNVHNSQGIGDLADDKHKQKVKGNLSDEPRSLKVNNKRKADQESSMLAEKMKIESFLFPDESEHCNGVPAASAERNSKPRVTTSKVPKEEGGGASDTGNSNSTGGSKKRKLKESHGSRLYADEGNHERKKARLLKEEKEPSFSHGNVKSEKRNTSHSRREHGHVAATSSSSKISDSHKPRNSSHEAKCSPVESVTSSPMRISSLGKSVSARKKKVESSYGEGEDDGGSDRSQTRTKDKHGSNESSVPDVWDNKGSLKAKERPEPSLDANFENGGEGKQPSDHQRHSNDSLAKKSGKGLSSRCKDKSINMSSDSGDGPRLIDKKIHLDSPDGRVDTVARPNIPKPHDVERISERSNKADLASPSRPPSSRGVQGDSSIKATTQIRRKNEPSPSPMRKEVTAVQAGHNILKEAKDLKHTADRLKDSLSNLEFIELYFQACIKFLHGAFVLEMSSNESASRQGETMAQSRTYADFVPKSMRSESPSSSASDVDNVNHPAGGADKAGNSRGISSPLVAGNHVISAQNRFNILRLLQFAQNVNLGMDASRKSRVALAASVENLEEAQQQGEGIISIKSALDYNFQDLEGLLLLVKLAMKANNRTYTESSQYVTSGTGISNSQSQDRESRSPHYQMSLHKNTSAVSILDMCFDLTGFKTVTIPTVSFYFSGGAILELSIPTSKLKADVPYNHSDNEEMMHPALEFWFCLLFYHQKSADVTKLQIGIKFKPLKCDFQTHKEDKIKVHYQAPKKGVKVVTKKKTEKVTNPLFERRPKQFGIGGALPPKKDLTRYIKWPKSIRLQRQKRILKQRLKVPPALNQFTKTLDKNLATQLFKLLMKYRPEDKAAKKDRLLKKAQAEAEGKPYESKKPIVVKYGLNHVTYLIEQNKAQLVVIAHDVDPIELVVWLPALCRKMEVPYCIVKGKSRLGTVVHQKTAACLCLTTVKNEDKLEFSKILEAIKANFNDKYEEYRKKWGGGIMGSKSQAKTKAKERKKIRHAERFGVSVKLTEEEKRNSRAEMLKAIGDVGPVVDAGGIIASSSSPDLESVGEAIVLDGIVSSPLRRPHALKKQWEDLGSQIENFDCSEFPTRIAGEIKSFSTEGWVAPKLSKRMDKFMLYLLTAGKKALADGGVTSDEVMAEFNKAKCGVLIGSATGGMKVFNDAIVSAEDLLQEDESFLYTFRHNKHGIMTKLKFDYEEEYIRNSRGVELFACRWVPSSSSPRALIFLCHGYGMECSGFMSECGIRLASAGYAVFGMDYEGHGRSKGARCYIKKFGDIVNDCYDYYTSISAQEKYRGKGRFLYGESMGGAVALLLHKKDPSFWNGALLVAPMCKISEKVKPHPVVINLLTRVEEIIPKWKIVPTKDVIDAAFKDPVKREEIRNNKLIYQDKPRLKTALEMLRTSMNLEDTLQEITLPFFVLHGEADTVTDPEISKALFEKASTRDKTIKLYPGMWHGLTSGEPDANVDLVFADIINWLDVRTGDATSLTANVEKVACNVQGEPKREQANLLGGLNGGGRRLSSLQANNMSRPMEEDTNLGKTEEEEFNTGPLSVLMMSVKNNTQVLINCRNNRKLLGRVRAFDRHCNMVLENVREMWTEVPKTGKGKKKALPVNRDRFISKMFLRGDSVIIVLRNPNHGGAFLLVTKDTLTEVFDHERESLTKRHLRFPS</sequence>
<dbReference type="PANTHER" id="PTHR46524">
    <property type="entry name" value="CW-TYPE ZINC FINGER"/>
    <property type="match status" value="1"/>
</dbReference>
<feature type="compositionally biased region" description="Polar residues" evidence="14">
    <location>
        <begin position="330"/>
        <end position="345"/>
    </location>
</feature>
<evidence type="ECO:0000256" key="11">
    <source>
        <dbReference type="ARBA" id="ARBA00023242"/>
    </source>
</evidence>
<comment type="similarity">
    <text evidence="4">Belongs to the snRNP core protein family.</text>
</comment>
<feature type="compositionally biased region" description="Basic and acidic residues" evidence="14">
    <location>
        <begin position="831"/>
        <end position="845"/>
    </location>
</feature>
<dbReference type="PROSITE" id="PS51050">
    <property type="entry name" value="ZF_CW"/>
    <property type="match status" value="1"/>
</dbReference>
<feature type="region of interest" description="Disordered" evidence="14">
    <location>
        <begin position="1210"/>
        <end position="1231"/>
    </location>
</feature>
<reference evidence="17 18" key="1">
    <citation type="submission" date="2021-05" db="EMBL/GenBank/DDBJ databases">
        <title>Genome Assembly of Synthetic Allotetraploid Brassica napus Reveals Homoeologous Exchanges between Subgenomes.</title>
        <authorList>
            <person name="Davis J.T."/>
        </authorList>
    </citation>
    <scope>NUCLEOTIDE SEQUENCE [LARGE SCALE GENOMIC DNA]</scope>
    <source>
        <strain evidence="18">cv. Da-Ae</strain>
        <tissue evidence="17">Seedling</tissue>
    </source>
</reference>
<feature type="region of interest" description="Disordered" evidence="14">
    <location>
        <begin position="665"/>
        <end position="1000"/>
    </location>
</feature>
<accession>A0ABQ7YCX5</accession>
<evidence type="ECO:0000256" key="1">
    <source>
        <dbReference type="ARBA" id="ARBA00004123"/>
    </source>
</evidence>
<feature type="region of interest" description="Disordered" evidence="14">
    <location>
        <begin position="318"/>
        <end position="345"/>
    </location>
</feature>
<dbReference type="Gene3D" id="3.30.40.100">
    <property type="match status" value="1"/>
</dbReference>
<feature type="compositionally biased region" description="Basic and acidic residues" evidence="14">
    <location>
        <begin position="922"/>
        <end position="939"/>
    </location>
</feature>
<feature type="region of interest" description="Disordered" evidence="14">
    <location>
        <begin position="1079"/>
        <end position="1108"/>
    </location>
</feature>
<protein>
    <recommendedName>
        <fullName evidence="13">snRNP core protein D2</fullName>
    </recommendedName>
</protein>
<feature type="compositionally biased region" description="Polar residues" evidence="14">
    <location>
        <begin position="796"/>
        <end position="810"/>
    </location>
</feature>
<dbReference type="PANTHER" id="PTHR46524:SF13">
    <property type="entry name" value="CW-TYPE DOMAIN-CONTAINING PROTEIN"/>
    <property type="match status" value="1"/>
</dbReference>
<feature type="domain" description="CW-type" evidence="15">
    <location>
        <begin position="483"/>
        <end position="536"/>
    </location>
</feature>
<comment type="caution">
    <text evidence="17">The sequence shown here is derived from an EMBL/GenBank/DDBJ whole genome shotgun (WGS) entry which is preliminary data.</text>
</comment>
<dbReference type="InterPro" id="IPR001163">
    <property type="entry name" value="Sm_dom_euk/arc"/>
</dbReference>
<keyword evidence="5" id="KW-0963">Cytoplasm</keyword>
<evidence type="ECO:0000313" key="17">
    <source>
        <dbReference type="EMBL" id="KAH0865589.1"/>
    </source>
</evidence>
<feature type="compositionally biased region" description="Polar residues" evidence="14">
    <location>
        <begin position="1210"/>
        <end position="1222"/>
    </location>
</feature>
<feature type="compositionally biased region" description="Basic and acidic residues" evidence="14">
    <location>
        <begin position="717"/>
        <end position="730"/>
    </location>
</feature>
<evidence type="ECO:0000256" key="13">
    <source>
        <dbReference type="ARBA" id="ARBA00033125"/>
    </source>
</evidence>
<dbReference type="CDD" id="cd01720">
    <property type="entry name" value="Sm_D2"/>
    <property type="match status" value="1"/>
</dbReference>
<dbReference type="SMART" id="SM00651">
    <property type="entry name" value="Sm"/>
    <property type="match status" value="1"/>
</dbReference>
<feature type="compositionally biased region" description="Basic residues" evidence="14">
    <location>
        <begin position="153"/>
        <end position="162"/>
    </location>
</feature>